<dbReference type="InterPro" id="IPR041577">
    <property type="entry name" value="RT_RNaseH_2"/>
</dbReference>
<dbReference type="Pfam" id="PF17921">
    <property type="entry name" value="Integrase_H2C2"/>
    <property type="match status" value="1"/>
</dbReference>
<dbReference type="Gene3D" id="3.10.10.10">
    <property type="entry name" value="HIV Type 1 Reverse Transcriptase, subunit A, domain 1"/>
    <property type="match status" value="1"/>
</dbReference>
<gene>
    <name evidence="5" type="ORF">Slati_2746600</name>
</gene>
<evidence type="ECO:0000259" key="3">
    <source>
        <dbReference type="Pfam" id="PF17919"/>
    </source>
</evidence>
<dbReference type="Pfam" id="PF00078">
    <property type="entry name" value="RVT_1"/>
    <property type="match status" value="1"/>
</dbReference>
<reference evidence="5" key="2">
    <citation type="journal article" date="2024" name="Plant">
        <title>Genomic evolution and insights into agronomic trait innovations of Sesamum species.</title>
        <authorList>
            <person name="Miao H."/>
            <person name="Wang L."/>
            <person name="Qu L."/>
            <person name="Liu H."/>
            <person name="Sun Y."/>
            <person name="Le M."/>
            <person name="Wang Q."/>
            <person name="Wei S."/>
            <person name="Zheng Y."/>
            <person name="Lin W."/>
            <person name="Duan Y."/>
            <person name="Cao H."/>
            <person name="Xiong S."/>
            <person name="Wang X."/>
            <person name="Wei L."/>
            <person name="Li C."/>
            <person name="Ma Q."/>
            <person name="Ju M."/>
            <person name="Zhao R."/>
            <person name="Li G."/>
            <person name="Mu C."/>
            <person name="Tian Q."/>
            <person name="Mei H."/>
            <person name="Zhang T."/>
            <person name="Gao T."/>
            <person name="Zhang H."/>
        </authorList>
    </citation>
    <scope>NUCLEOTIDE SEQUENCE</scope>
    <source>
        <strain evidence="5">KEN1</strain>
    </source>
</reference>
<evidence type="ECO:0000313" key="5">
    <source>
        <dbReference type="EMBL" id="KAL0434123.1"/>
    </source>
</evidence>
<dbReference type="InterPro" id="IPR012337">
    <property type="entry name" value="RNaseH-like_sf"/>
</dbReference>
<dbReference type="InterPro" id="IPR043502">
    <property type="entry name" value="DNA/RNA_pol_sf"/>
</dbReference>
<protein>
    <submittedName>
        <fullName evidence="5">Transposon Tf2-12 polyprotein</fullName>
    </submittedName>
</protein>
<evidence type="ECO:0000259" key="4">
    <source>
        <dbReference type="Pfam" id="PF17921"/>
    </source>
</evidence>
<dbReference type="InterPro" id="IPR050951">
    <property type="entry name" value="Retrovirus_Pol_polyprotein"/>
</dbReference>
<dbReference type="InterPro" id="IPR043128">
    <property type="entry name" value="Rev_trsase/Diguanyl_cyclase"/>
</dbReference>
<name>A0AAW2VYJ6_9LAMI</name>
<proteinExistence type="predicted"/>
<organism evidence="5">
    <name type="scientific">Sesamum latifolium</name>
    <dbReference type="NCBI Taxonomy" id="2727402"/>
    <lineage>
        <taxon>Eukaryota</taxon>
        <taxon>Viridiplantae</taxon>
        <taxon>Streptophyta</taxon>
        <taxon>Embryophyta</taxon>
        <taxon>Tracheophyta</taxon>
        <taxon>Spermatophyta</taxon>
        <taxon>Magnoliopsida</taxon>
        <taxon>eudicotyledons</taxon>
        <taxon>Gunneridae</taxon>
        <taxon>Pentapetalae</taxon>
        <taxon>asterids</taxon>
        <taxon>lamiids</taxon>
        <taxon>Lamiales</taxon>
        <taxon>Pedaliaceae</taxon>
        <taxon>Sesamum</taxon>
    </lineage>
</organism>
<dbReference type="AlphaFoldDB" id="A0AAW2VYJ6"/>
<dbReference type="EMBL" id="JACGWN010000009">
    <property type="protein sequence ID" value="KAL0434123.1"/>
    <property type="molecule type" value="Genomic_DNA"/>
</dbReference>
<evidence type="ECO:0000259" key="2">
    <source>
        <dbReference type="Pfam" id="PF00078"/>
    </source>
</evidence>
<dbReference type="Gene3D" id="3.30.70.270">
    <property type="match status" value="1"/>
</dbReference>
<dbReference type="InterPro" id="IPR036397">
    <property type="entry name" value="RNaseH_sf"/>
</dbReference>
<accession>A0AAW2VYJ6</accession>
<feature type="domain" description="Reverse transcriptase/retrotransposon-derived protein RNase H-like" evidence="3">
    <location>
        <begin position="214"/>
        <end position="252"/>
    </location>
</feature>
<sequence length="635" mass="73309">MIESSGESRVVFCGDRQVVPVCVISAVEARRLMLEGCEAYLAHVIDTKKVNPTLEEIPVVRDFPEVFPDDLPAKYFTVGAPVLFVKKKDGSMRLCVDYRQLNRVTVKNKYPLPRIDDLLDQLKGATTFSKIDLRSGYWQLRIAEKDIPKIAFRTRYGHYEFLVMPFGLTNAPAAFMALMNRTFQEYLDRRFVEGFSIIAGPLTKLLRKGVAFQWTEQCQRSFDELKRRLTSTPILTLPSGSGGYVVYTDASKQKELNLRQRRWIELLKDYDCTIDFHPGKANVVADALSRKSSSTLANLESHNQTLLLEMRSMNTTLEVDQVARLLAALQLKPDLVDQIKEAQTRDPFLLRMLERMKQGKKPNFSIRADEVIVNGERVCVPDVDGLREEILREAHNAPYAMHPGIVKMYPNLRPYYWWQTMKKDVAEFVAKCMTCQQVKAEHQAPAGKLRPLSIPEWKWEKITMDFVVGLPRTLRKHDAIWVIVDRLTKSAHFCRYVKTDGQSERTIQTLEDMMRACTMEFKGNWDDHLPLMEFAYNNSFHSSISMAPYEALYGRRCRSPVCWDIEGLRQLKGPELVKKTVEKIQIVKKCLKAAQDRQKSYVDKHRREMKYEVGDKIFLKVSPWKGILRFGRQGS</sequence>
<keyword evidence="1" id="KW-0511">Multifunctional enzyme</keyword>
<dbReference type="PANTHER" id="PTHR37984">
    <property type="entry name" value="PROTEIN CBG26694"/>
    <property type="match status" value="1"/>
</dbReference>
<dbReference type="InterPro" id="IPR000477">
    <property type="entry name" value="RT_dom"/>
</dbReference>
<feature type="domain" description="Integrase zinc-binding" evidence="4">
    <location>
        <begin position="385"/>
        <end position="440"/>
    </location>
</feature>
<dbReference type="SUPFAM" id="SSF53098">
    <property type="entry name" value="Ribonuclease H-like"/>
    <property type="match status" value="1"/>
</dbReference>
<dbReference type="CDD" id="cd01647">
    <property type="entry name" value="RT_LTR"/>
    <property type="match status" value="1"/>
</dbReference>
<dbReference type="Gene3D" id="1.10.340.70">
    <property type="match status" value="1"/>
</dbReference>
<dbReference type="PANTHER" id="PTHR37984:SF5">
    <property type="entry name" value="PROTEIN NYNRIN-LIKE"/>
    <property type="match status" value="1"/>
</dbReference>
<dbReference type="GO" id="GO:0003676">
    <property type="term" value="F:nucleic acid binding"/>
    <property type="evidence" value="ECO:0007669"/>
    <property type="project" value="InterPro"/>
</dbReference>
<dbReference type="SUPFAM" id="SSF56672">
    <property type="entry name" value="DNA/RNA polymerases"/>
    <property type="match status" value="1"/>
</dbReference>
<feature type="domain" description="Reverse transcriptase" evidence="2">
    <location>
        <begin position="85"/>
        <end position="189"/>
    </location>
</feature>
<comment type="caution">
    <text evidence="5">The sequence shown here is derived from an EMBL/GenBank/DDBJ whole genome shotgun (WGS) entry which is preliminary data.</text>
</comment>
<dbReference type="GO" id="GO:0003824">
    <property type="term" value="F:catalytic activity"/>
    <property type="evidence" value="ECO:0007669"/>
    <property type="project" value="UniProtKB-KW"/>
</dbReference>
<dbReference type="InterPro" id="IPR041588">
    <property type="entry name" value="Integrase_H2C2"/>
</dbReference>
<dbReference type="Pfam" id="PF17919">
    <property type="entry name" value="RT_RNaseH_2"/>
    <property type="match status" value="1"/>
</dbReference>
<evidence type="ECO:0000256" key="1">
    <source>
        <dbReference type="ARBA" id="ARBA00023268"/>
    </source>
</evidence>
<reference evidence="5" key="1">
    <citation type="submission" date="2020-06" db="EMBL/GenBank/DDBJ databases">
        <authorList>
            <person name="Li T."/>
            <person name="Hu X."/>
            <person name="Zhang T."/>
            <person name="Song X."/>
            <person name="Zhang H."/>
            <person name="Dai N."/>
            <person name="Sheng W."/>
            <person name="Hou X."/>
            <person name="Wei L."/>
        </authorList>
    </citation>
    <scope>NUCLEOTIDE SEQUENCE</scope>
    <source>
        <strain evidence="5">KEN1</strain>
        <tissue evidence="5">Leaf</tissue>
    </source>
</reference>
<dbReference type="Gene3D" id="3.30.420.10">
    <property type="entry name" value="Ribonuclease H-like superfamily/Ribonuclease H"/>
    <property type="match status" value="1"/>
</dbReference>